<proteinExistence type="predicted"/>
<dbReference type="EMBL" id="QSSQ01000047">
    <property type="protein sequence ID" value="RGL95112.1"/>
    <property type="molecule type" value="Genomic_DNA"/>
</dbReference>
<protein>
    <submittedName>
        <fullName evidence="2">Uncharacterized protein</fullName>
    </submittedName>
</protein>
<evidence type="ECO:0000313" key="5">
    <source>
        <dbReference type="Proteomes" id="UP000261257"/>
    </source>
</evidence>
<feature type="signal peptide" evidence="1">
    <location>
        <begin position="1"/>
        <end position="25"/>
    </location>
</feature>
<dbReference type="AlphaFoldDB" id="A0A174F8D4"/>
<sequence>MRRFAVICMCAVAIAGAVPSVPAFAATGNVVMAAKSRTKQSQSGLQDTAQAVQIAFQNKDMEKLAGLCNFPLTIVYGDGSLVEIKDKAAFKKLDSGLIFSSKMQDAIASTNAAKLKAEGNAGAQMGGDNGLNLYKFKKKWKVNSIYLDTAAGDGLAIKDMKEAAVTIQKTFSYKDMDTMAKLCNYPLTIVQENGNLKEIRNPQELVAMGEDKLFTEKLRDAIDRTDVDKLTNVGDAGVQMGGDSGLSMYRFNGVWKINNIYQ</sequence>
<evidence type="ECO:0000313" key="3">
    <source>
        <dbReference type="EMBL" id="RGL95112.1"/>
    </source>
</evidence>
<evidence type="ECO:0000256" key="1">
    <source>
        <dbReference type="SAM" id="SignalP"/>
    </source>
</evidence>
<dbReference type="Proteomes" id="UP000095651">
    <property type="component" value="Unassembled WGS sequence"/>
</dbReference>
<reference evidence="3 5" key="2">
    <citation type="submission" date="2018-08" db="EMBL/GenBank/DDBJ databases">
        <title>A genome reference for cultivated species of the human gut microbiota.</title>
        <authorList>
            <person name="Zou Y."/>
            <person name="Xue W."/>
            <person name="Luo G."/>
        </authorList>
    </citation>
    <scope>NUCLEOTIDE SEQUENCE [LARGE SCALE GENOMIC DNA]</scope>
    <source>
        <strain evidence="3 5">TF05-11AC</strain>
    </source>
</reference>
<organism evidence="2 4">
    <name type="scientific">Hungatella hathewayi</name>
    <dbReference type="NCBI Taxonomy" id="154046"/>
    <lineage>
        <taxon>Bacteria</taxon>
        <taxon>Bacillati</taxon>
        <taxon>Bacillota</taxon>
        <taxon>Clostridia</taxon>
        <taxon>Lachnospirales</taxon>
        <taxon>Lachnospiraceae</taxon>
        <taxon>Hungatella</taxon>
    </lineage>
</organism>
<reference evidence="2 4" key="1">
    <citation type="submission" date="2015-09" db="EMBL/GenBank/DDBJ databases">
        <authorList>
            <consortium name="Pathogen Informatics"/>
        </authorList>
    </citation>
    <scope>NUCLEOTIDE SEQUENCE [LARGE SCALE GENOMIC DNA]</scope>
    <source>
        <strain evidence="2 4">2789STDY5608850</strain>
    </source>
</reference>
<evidence type="ECO:0000313" key="2">
    <source>
        <dbReference type="EMBL" id="CUO45096.1"/>
    </source>
</evidence>
<dbReference type="Proteomes" id="UP000261257">
    <property type="component" value="Unassembled WGS sequence"/>
</dbReference>
<name>A0A174F8D4_9FIRM</name>
<keyword evidence="1" id="KW-0732">Signal</keyword>
<dbReference type="RefSeq" id="WP_055656088.1">
    <property type="nucleotide sequence ID" value="NZ_CABIXC010000006.1"/>
</dbReference>
<accession>A0A174F8D4</accession>
<dbReference type="EMBL" id="CYZE01000006">
    <property type="protein sequence ID" value="CUO45096.1"/>
    <property type="molecule type" value="Genomic_DNA"/>
</dbReference>
<evidence type="ECO:0000313" key="4">
    <source>
        <dbReference type="Proteomes" id="UP000095651"/>
    </source>
</evidence>
<feature type="chain" id="PRO_5042332830" evidence="1">
    <location>
        <begin position="26"/>
        <end position="262"/>
    </location>
</feature>
<gene>
    <name evidence="3" type="ORF">DXC39_28210</name>
    <name evidence="2" type="ORF">ERS852407_02871</name>
</gene>